<dbReference type="PANTHER" id="PTHR44196">
    <property type="entry name" value="DEHYDROGENASE/REDUCTASE SDR FAMILY MEMBER 7B"/>
    <property type="match status" value="1"/>
</dbReference>
<dbReference type="EMBL" id="CAJQZP010000723">
    <property type="protein sequence ID" value="CAG4981016.1"/>
    <property type="molecule type" value="Genomic_DNA"/>
</dbReference>
<dbReference type="InterPro" id="IPR057326">
    <property type="entry name" value="KR_dom"/>
</dbReference>
<dbReference type="InterPro" id="IPR006612">
    <property type="entry name" value="THAP_Znf"/>
</dbReference>
<dbReference type="Proteomes" id="UP000691718">
    <property type="component" value="Unassembled WGS sequence"/>
</dbReference>
<dbReference type="InterPro" id="IPR020904">
    <property type="entry name" value="Sc_DH/Rdtase_CS"/>
</dbReference>
<dbReference type="Pfam" id="PF05485">
    <property type="entry name" value="THAP"/>
    <property type="match status" value="1"/>
</dbReference>
<dbReference type="Pfam" id="PF00106">
    <property type="entry name" value="adh_short"/>
    <property type="match status" value="1"/>
</dbReference>
<sequence>MVYEKCCVGGCNTTRETHRLFRFPRNDNLRNLWMAFIVPTNPQLIVLSKEQLLNKRVCEKHFDVFQFGNEGRRLRYSYPSLLTDNEIAHGVPLTATGWDVTTEHNYCKEQNEDDFTEAVLVVRKPGSDVTIEHNYYKEQNDCSKSSVEIGSSDVGNSHEQPSSANFSTVATVVENKGMVVYKLLYKSSLWSRKVTLKGKVVVITGASSGIGEALAHVFYDHGCRVVLASRRKSELERVKQELMSKKIASSIEPIVLELDLADLDHSEAFINKVYDTFSHIDILINNGGISHRGSILHTKLEVFKQIMCINYFGSVALTKATLPKMVERKCGHIVFVSSVQGLVGLPDRSAYAASKHAMQAFGDSLRAEMKQHNIDVSVISPGYVKTSVSLNALTGTGERHGVMDKSTAAGFTPEYVASKILDTVVNKDNELIISQFIGHFAIFVRRTLPSLYFYLTAKRATKTS</sequence>
<dbReference type="NCBIfam" id="NF004825">
    <property type="entry name" value="PRK06181.1"/>
    <property type="match status" value="1"/>
</dbReference>
<evidence type="ECO:0000256" key="2">
    <source>
        <dbReference type="ARBA" id="ARBA00022723"/>
    </source>
</evidence>
<keyword evidence="4" id="KW-0862">Zinc</keyword>
<keyword evidence="11" id="KW-1185">Reference proteome</keyword>
<dbReference type="SMART" id="SM00980">
    <property type="entry name" value="THAP"/>
    <property type="match status" value="1"/>
</dbReference>
<evidence type="ECO:0000313" key="11">
    <source>
        <dbReference type="Proteomes" id="UP000691718"/>
    </source>
</evidence>
<dbReference type="GO" id="GO:0003677">
    <property type="term" value="F:DNA binding"/>
    <property type="evidence" value="ECO:0007669"/>
    <property type="project" value="UniProtKB-UniRule"/>
</dbReference>
<evidence type="ECO:0000313" key="10">
    <source>
        <dbReference type="EMBL" id="CAG4981016.1"/>
    </source>
</evidence>
<protein>
    <submittedName>
        <fullName evidence="10">(apollo) hypothetical protein</fullName>
    </submittedName>
</protein>
<dbReference type="GO" id="GO:0006629">
    <property type="term" value="P:lipid metabolic process"/>
    <property type="evidence" value="ECO:0007669"/>
    <property type="project" value="UniProtKB-ARBA"/>
</dbReference>
<evidence type="ECO:0000259" key="9">
    <source>
        <dbReference type="PROSITE" id="PS50950"/>
    </source>
</evidence>
<dbReference type="OrthoDB" id="5307821at2759"/>
<evidence type="ECO:0000256" key="7">
    <source>
        <dbReference type="ARBA" id="ARBA00037096"/>
    </source>
</evidence>
<comment type="caution">
    <text evidence="10">The sequence shown here is derived from an EMBL/GenBank/DDBJ whole genome shotgun (WGS) entry which is preliminary data.</text>
</comment>
<dbReference type="SMART" id="SM00822">
    <property type="entry name" value="PKS_KR"/>
    <property type="match status" value="1"/>
</dbReference>
<evidence type="ECO:0000256" key="3">
    <source>
        <dbReference type="ARBA" id="ARBA00022771"/>
    </source>
</evidence>
<dbReference type="AlphaFoldDB" id="A0A8S3WTE1"/>
<dbReference type="PROSITE" id="PS00061">
    <property type="entry name" value="ADH_SHORT"/>
    <property type="match status" value="1"/>
</dbReference>
<evidence type="ECO:0000256" key="4">
    <source>
        <dbReference type="ARBA" id="ARBA00022833"/>
    </source>
</evidence>
<dbReference type="GO" id="GO:0008270">
    <property type="term" value="F:zinc ion binding"/>
    <property type="evidence" value="ECO:0007669"/>
    <property type="project" value="UniProtKB-KW"/>
</dbReference>
<evidence type="ECO:0000256" key="5">
    <source>
        <dbReference type="ARBA" id="ARBA00023002"/>
    </source>
</evidence>
<accession>A0A8S3WTE1</accession>
<organism evidence="10 11">
    <name type="scientific">Parnassius apollo</name>
    <name type="common">Apollo butterfly</name>
    <name type="synonym">Papilio apollo</name>
    <dbReference type="NCBI Taxonomy" id="110799"/>
    <lineage>
        <taxon>Eukaryota</taxon>
        <taxon>Metazoa</taxon>
        <taxon>Ecdysozoa</taxon>
        <taxon>Arthropoda</taxon>
        <taxon>Hexapoda</taxon>
        <taxon>Insecta</taxon>
        <taxon>Pterygota</taxon>
        <taxon>Neoptera</taxon>
        <taxon>Endopterygota</taxon>
        <taxon>Lepidoptera</taxon>
        <taxon>Glossata</taxon>
        <taxon>Ditrysia</taxon>
        <taxon>Papilionoidea</taxon>
        <taxon>Papilionidae</taxon>
        <taxon>Parnassiinae</taxon>
        <taxon>Parnassini</taxon>
        <taxon>Parnassius</taxon>
        <taxon>Parnassius</taxon>
    </lineage>
</organism>
<keyword evidence="5" id="KW-0560">Oxidoreductase</keyword>
<dbReference type="PROSITE" id="PS50950">
    <property type="entry name" value="ZF_THAP"/>
    <property type="match status" value="1"/>
</dbReference>
<proteinExistence type="inferred from homology"/>
<keyword evidence="2" id="KW-0479">Metal-binding</keyword>
<dbReference type="GO" id="GO:0016020">
    <property type="term" value="C:membrane"/>
    <property type="evidence" value="ECO:0007669"/>
    <property type="project" value="TreeGrafter"/>
</dbReference>
<dbReference type="CDD" id="cd05332">
    <property type="entry name" value="11beta-HSD1_like_SDR_c"/>
    <property type="match status" value="1"/>
</dbReference>
<evidence type="ECO:0000256" key="1">
    <source>
        <dbReference type="ARBA" id="ARBA00006484"/>
    </source>
</evidence>
<dbReference type="PANTHER" id="PTHR44196:SF1">
    <property type="entry name" value="DEHYDROGENASE_REDUCTASE SDR FAMILY MEMBER 7B"/>
    <property type="match status" value="1"/>
</dbReference>
<keyword evidence="3 8" id="KW-0863">Zinc-finger</keyword>
<keyword evidence="6 8" id="KW-0238">DNA-binding</keyword>
<dbReference type="GO" id="GO:0016491">
    <property type="term" value="F:oxidoreductase activity"/>
    <property type="evidence" value="ECO:0007669"/>
    <property type="project" value="UniProtKB-KW"/>
</dbReference>
<comment type="function">
    <text evidence="7">Putative oxidoreductase.</text>
</comment>
<reference evidence="10" key="1">
    <citation type="submission" date="2021-04" db="EMBL/GenBank/DDBJ databases">
        <authorList>
            <person name="Tunstrom K."/>
        </authorList>
    </citation>
    <scope>NUCLEOTIDE SEQUENCE</scope>
</reference>
<feature type="domain" description="THAP-type" evidence="9">
    <location>
        <begin position="1"/>
        <end position="82"/>
    </location>
</feature>
<evidence type="ECO:0000256" key="6">
    <source>
        <dbReference type="ARBA" id="ARBA00023125"/>
    </source>
</evidence>
<gene>
    <name evidence="10" type="ORF">PAPOLLO_LOCUS10151</name>
</gene>
<evidence type="ECO:0000256" key="8">
    <source>
        <dbReference type="PROSITE-ProRule" id="PRU00309"/>
    </source>
</evidence>
<dbReference type="InterPro" id="IPR002347">
    <property type="entry name" value="SDR_fam"/>
</dbReference>
<comment type="similarity">
    <text evidence="1">Belongs to the short-chain dehydrogenases/reductases (SDR) family.</text>
</comment>
<name>A0A8S3WTE1_PARAO</name>